<dbReference type="AlphaFoldDB" id="A0A9D9IYQ0"/>
<dbReference type="EMBL" id="JADILW010000080">
    <property type="protein sequence ID" value="MBO8480564.1"/>
    <property type="molecule type" value="Genomic_DNA"/>
</dbReference>
<gene>
    <name evidence="1" type="ORF">IAB76_05605</name>
</gene>
<reference evidence="1" key="1">
    <citation type="submission" date="2020-10" db="EMBL/GenBank/DDBJ databases">
        <authorList>
            <person name="Gilroy R."/>
        </authorList>
    </citation>
    <scope>NUCLEOTIDE SEQUENCE</scope>
    <source>
        <strain evidence="1">B3-1481</strain>
    </source>
</reference>
<organism evidence="1 2">
    <name type="scientific">Candidatus Cryptobacteroides avistercoris</name>
    <dbReference type="NCBI Taxonomy" id="2840758"/>
    <lineage>
        <taxon>Bacteria</taxon>
        <taxon>Pseudomonadati</taxon>
        <taxon>Bacteroidota</taxon>
        <taxon>Bacteroidia</taxon>
        <taxon>Bacteroidales</taxon>
        <taxon>Candidatus Cryptobacteroides</taxon>
    </lineage>
</organism>
<comment type="caution">
    <text evidence="1">The sequence shown here is derived from an EMBL/GenBank/DDBJ whole genome shotgun (WGS) entry which is preliminary data.</text>
</comment>
<protein>
    <submittedName>
        <fullName evidence="1">Uncharacterized protein</fullName>
    </submittedName>
</protein>
<name>A0A9D9IYQ0_9BACT</name>
<accession>A0A9D9IYQ0</accession>
<sequence>MGMSLADFCSMTPEEFRQAHGAWLEAEESRVRSGWEMARTLSAFILQPWSKKRLKPSDVLKFPWDAAAQTERKSPPARSTEGRFLKVKEMLEKGNQ</sequence>
<reference evidence="1" key="2">
    <citation type="journal article" date="2021" name="PeerJ">
        <title>Extensive microbial diversity within the chicken gut microbiome revealed by metagenomics and culture.</title>
        <authorList>
            <person name="Gilroy R."/>
            <person name="Ravi A."/>
            <person name="Getino M."/>
            <person name="Pursley I."/>
            <person name="Horton D.L."/>
            <person name="Alikhan N.F."/>
            <person name="Baker D."/>
            <person name="Gharbi K."/>
            <person name="Hall N."/>
            <person name="Watson M."/>
            <person name="Adriaenssens E.M."/>
            <person name="Foster-Nyarko E."/>
            <person name="Jarju S."/>
            <person name="Secka A."/>
            <person name="Antonio M."/>
            <person name="Oren A."/>
            <person name="Chaudhuri R.R."/>
            <person name="La Ragione R."/>
            <person name="Hildebrand F."/>
            <person name="Pallen M.J."/>
        </authorList>
    </citation>
    <scope>NUCLEOTIDE SEQUENCE</scope>
    <source>
        <strain evidence="1">B3-1481</strain>
    </source>
</reference>
<dbReference type="Proteomes" id="UP000823769">
    <property type="component" value="Unassembled WGS sequence"/>
</dbReference>
<evidence type="ECO:0000313" key="2">
    <source>
        <dbReference type="Proteomes" id="UP000823769"/>
    </source>
</evidence>
<proteinExistence type="predicted"/>
<evidence type="ECO:0000313" key="1">
    <source>
        <dbReference type="EMBL" id="MBO8480564.1"/>
    </source>
</evidence>